<evidence type="ECO:0000313" key="1">
    <source>
        <dbReference type="Proteomes" id="UP000046395"/>
    </source>
</evidence>
<reference evidence="2" key="1">
    <citation type="submission" date="2019-12" db="UniProtKB">
        <authorList>
            <consortium name="WormBaseParasite"/>
        </authorList>
    </citation>
    <scope>IDENTIFICATION</scope>
</reference>
<protein>
    <submittedName>
        <fullName evidence="2">SCP domain-containing protein</fullName>
    </submittedName>
</protein>
<accession>A0A5S6Q9T0</accession>
<sequence length="132" mass="14397">MILTLADLKIDLWFGRPEYCQSPGRKTLFPLGCSLGKVNINCIYGSPCEPDYVYSIYNTGLPFAGAKSLHEELDLISMDKTTSTSVKEAHEALNGCRKPQAPMNGVFKLDQSSSIPMSSTQITCADDVISAK</sequence>
<dbReference type="Proteomes" id="UP000046395">
    <property type="component" value="Unassembled WGS sequence"/>
</dbReference>
<proteinExistence type="predicted"/>
<dbReference type="WBParaSite" id="TMUE_1000003948.1">
    <property type="protein sequence ID" value="TMUE_1000003948.1"/>
    <property type="gene ID" value="WBGene00302507"/>
</dbReference>
<keyword evidence="1" id="KW-1185">Reference proteome</keyword>
<organism evidence="1 2">
    <name type="scientific">Trichuris muris</name>
    <name type="common">Mouse whipworm</name>
    <dbReference type="NCBI Taxonomy" id="70415"/>
    <lineage>
        <taxon>Eukaryota</taxon>
        <taxon>Metazoa</taxon>
        <taxon>Ecdysozoa</taxon>
        <taxon>Nematoda</taxon>
        <taxon>Enoplea</taxon>
        <taxon>Dorylaimia</taxon>
        <taxon>Trichinellida</taxon>
        <taxon>Trichuridae</taxon>
        <taxon>Trichuris</taxon>
    </lineage>
</organism>
<dbReference type="AlphaFoldDB" id="A0A5S6Q9T0"/>
<evidence type="ECO:0000313" key="2">
    <source>
        <dbReference type="WBParaSite" id="TMUE_1000003948.1"/>
    </source>
</evidence>
<name>A0A5S6Q9T0_TRIMR</name>